<dbReference type="RefSeq" id="WP_310258437.1">
    <property type="nucleotide sequence ID" value="NZ_JAVDWN010000018.1"/>
</dbReference>
<dbReference type="Proteomes" id="UP001262032">
    <property type="component" value="Unassembled WGS sequence"/>
</dbReference>
<accession>A0AAW8NFS4</accession>
<evidence type="ECO:0000256" key="1">
    <source>
        <dbReference type="SAM" id="MobiDB-lite"/>
    </source>
</evidence>
<evidence type="ECO:0000313" key="2">
    <source>
        <dbReference type="EMBL" id="MDR7165759.1"/>
    </source>
</evidence>
<feature type="region of interest" description="Disordered" evidence="1">
    <location>
        <begin position="46"/>
        <end position="68"/>
    </location>
</feature>
<organism evidence="2 3">
    <name type="scientific">Pseudarthrobacter oxydans</name>
    <name type="common">Arthrobacter oxydans</name>
    <dbReference type="NCBI Taxonomy" id="1671"/>
    <lineage>
        <taxon>Bacteria</taxon>
        <taxon>Bacillati</taxon>
        <taxon>Actinomycetota</taxon>
        <taxon>Actinomycetes</taxon>
        <taxon>Micrococcales</taxon>
        <taxon>Micrococcaceae</taxon>
        <taxon>Pseudarthrobacter</taxon>
    </lineage>
</organism>
<reference evidence="2" key="1">
    <citation type="submission" date="2023-07" db="EMBL/GenBank/DDBJ databases">
        <title>Sorghum-associated microbial communities from plants grown in Nebraska, USA.</title>
        <authorList>
            <person name="Schachtman D."/>
        </authorList>
    </citation>
    <scope>NUCLEOTIDE SEQUENCE</scope>
    <source>
        <strain evidence="2">BE261</strain>
    </source>
</reference>
<dbReference type="AlphaFoldDB" id="A0AAW8NFS4"/>
<proteinExistence type="predicted"/>
<protein>
    <submittedName>
        <fullName evidence="2">Uncharacterized protein</fullName>
    </submittedName>
</protein>
<sequence length="113" mass="11936">MTTTTDHEDNISRVDAHTIAVAALLPFPVELEADMGGTFALHIELGTRGTDPGDPADTAGVDPDPDNGPLDWWLDIDGGCETICSGLTIDTDPAIVAAWITEQARLHDCPAAR</sequence>
<gene>
    <name evidence="2" type="ORF">J2X12_003813</name>
</gene>
<comment type="caution">
    <text evidence="2">The sequence shown here is derived from an EMBL/GenBank/DDBJ whole genome shotgun (WGS) entry which is preliminary data.</text>
</comment>
<dbReference type="EMBL" id="JAVDWN010000018">
    <property type="protein sequence ID" value="MDR7165759.1"/>
    <property type="molecule type" value="Genomic_DNA"/>
</dbReference>
<evidence type="ECO:0000313" key="3">
    <source>
        <dbReference type="Proteomes" id="UP001262032"/>
    </source>
</evidence>
<name>A0AAW8NFS4_PSEOX</name>